<dbReference type="InParanoid" id="A0A401GQR1"/>
<dbReference type="PANTHER" id="PTHR19303">
    <property type="entry name" value="TRANSPOSON"/>
    <property type="match status" value="1"/>
</dbReference>
<keyword evidence="5" id="KW-1185">Reference proteome</keyword>
<name>A0A401GQR1_9APHY</name>
<dbReference type="OrthoDB" id="2800589at2759"/>
<dbReference type="InterPro" id="IPR004875">
    <property type="entry name" value="DDE_SF_endonuclease_dom"/>
</dbReference>
<dbReference type="GO" id="GO:0005634">
    <property type="term" value="C:nucleus"/>
    <property type="evidence" value="ECO:0007669"/>
    <property type="project" value="TreeGrafter"/>
</dbReference>
<gene>
    <name evidence="4" type="ORF">SCP_0604790</name>
</gene>
<evidence type="ECO:0000313" key="4">
    <source>
        <dbReference type="EMBL" id="GBE84500.1"/>
    </source>
</evidence>
<feature type="compositionally biased region" description="Polar residues" evidence="2">
    <location>
        <begin position="491"/>
        <end position="501"/>
    </location>
</feature>
<evidence type="ECO:0000313" key="5">
    <source>
        <dbReference type="Proteomes" id="UP000287166"/>
    </source>
</evidence>
<dbReference type="GO" id="GO:0003677">
    <property type="term" value="F:DNA binding"/>
    <property type="evidence" value="ECO:0007669"/>
    <property type="project" value="UniProtKB-KW"/>
</dbReference>
<comment type="caution">
    <text evidence="4">The sequence shown here is derived from an EMBL/GenBank/DDBJ whole genome shotgun (WGS) entry which is preliminary data.</text>
</comment>
<feature type="region of interest" description="Disordered" evidence="2">
    <location>
        <begin position="468"/>
        <end position="501"/>
    </location>
</feature>
<keyword evidence="1" id="KW-0238">DNA-binding</keyword>
<sequence>MVGRPKSESKKRQIQVKIKASLQRQAVAAYQEELAKRALGLPARGARAICDYVTAEHKQKTGTEIKFNHATIINHARGLHRPRTEHDAENGWLTLTEVELVLQYIIELGNRGFPLSHRRLKEHVDEILQAHLGDTFLAKGVGKNWTHRFIQRHSDQIKASWASPLEEKRGRAVNPHTNEAWFKLLEDTIRDYDIVPKMTYGTDEIGCSGSTGPSEHVLGANKKGPQYQQIGGDRENITVIVTICADGSATPSAVIFKGKGYQVSWKQDNPANASIGYSKKGWTNGEIGVEWIKDFDERTKTKAAGCYWLLLVDGHNSHYTRSFLQYARMHQILILCYPSHGTHVYQGLDIVVFATLKRYIREERDKWERSTGQKLKKENFLTIYRRAHMRAITPETVKAAFRKTEVWPFNPLVVTEEMMALSKETSCEGQLPLVLAMSVRVIAKMLHDLCIKDDLPDSDEEIEGVLDMESGSDSDEGDVGEGQPCVAISYPPSSHTDPAEVSTLTSTVANSADVIKEAV</sequence>
<dbReference type="PROSITE" id="PS51253">
    <property type="entry name" value="HTH_CENPB"/>
    <property type="match status" value="1"/>
</dbReference>
<accession>A0A401GQR1</accession>
<dbReference type="RefSeq" id="XP_027615413.1">
    <property type="nucleotide sequence ID" value="XM_027759612.1"/>
</dbReference>
<dbReference type="PANTHER" id="PTHR19303:SF74">
    <property type="entry name" value="POGO TRANSPOSABLE ELEMENT WITH KRAB DOMAIN"/>
    <property type="match status" value="1"/>
</dbReference>
<dbReference type="Pfam" id="PF03184">
    <property type="entry name" value="DDE_1"/>
    <property type="match status" value="1"/>
</dbReference>
<dbReference type="Proteomes" id="UP000287166">
    <property type="component" value="Unassembled WGS sequence"/>
</dbReference>
<dbReference type="InterPro" id="IPR050863">
    <property type="entry name" value="CenT-Element_Derived"/>
</dbReference>
<feature type="domain" description="HTH CENPB-type" evidence="3">
    <location>
        <begin position="85"/>
        <end position="159"/>
    </location>
</feature>
<dbReference type="InterPro" id="IPR006600">
    <property type="entry name" value="HTH_CenpB_DNA-bd_dom"/>
</dbReference>
<reference evidence="4 5" key="1">
    <citation type="journal article" date="2018" name="Sci. Rep.">
        <title>Genome sequence of the cauliflower mushroom Sparassis crispa (Hanabiratake) and its association with beneficial usage.</title>
        <authorList>
            <person name="Kiyama R."/>
            <person name="Furutani Y."/>
            <person name="Kawaguchi K."/>
            <person name="Nakanishi T."/>
        </authorList>
    </citation>
    <scope>NUCLEOTIDE SEQUENCE [LARGE SCALE GENOMIC DNA]</scope>
</reference>
<dbReference type="STRING" id="139825.A0A401GQR1"/>
<organism evidence="4 5">
    <name type="scientific">Sparassis crispa</name>
    <dbReference type="NCBI Taxonomy" id="139825"/>
    <lineage>
        <taxon>Eukaryota</taxon>
        <taxon>Fungi</taxon>
        <taxon>Dikarya</taxon>
        <taxon>Basidiomycota</taxon>
        <taxon>Agaricomycotina</taxon>
        <taxon>Agaricomycetes</taxon>
        <taxon>Polyporales</taxon>
        <taxon>Sparassidaceae</taxon>
        <taxon>Sparassis</taxon>
    </lineage>
</organism>
<evidence type="ECO:0000256" key="2">
    <source>
        <dbReference type="SAM" id="MobiDB-lite"/>
    </source>
</evidence>
<dbReference type="Pfam" id="PF03221">
    <property type="entry name" value="HTH_Tnp_Tc5"/>
    <property type="match status" value="1"/>
</dbReference>
<dbReference type="EMBL" id="BFAD01000006">
    <property type="protein sequence ID" value="GBE84500.1"/>
    <property type="molecule type" value="Genomic_DNA"/>
</dbReference>
<dbReference type="GeneID" id="38781417"/>
<feature type="compositionally biased region" description="Acidic residues" evidence="2">
    <location>
        <begin position="468"/>
        <end position="479"/>
    </location>
</feature>
<dbReference type="AlphaFoldDB" id="A0A401GQR1"/>
<protein>
    <submittedName>
        <fullName evidence="4">Pogo transposable element with KRAB domain</fullName>
    </submittedName>
</protein>
<proteinExistence type="predicted"/>
<evidence type="ECO:0000259" key="3">
    <source>
        <dbReference type="PROSITE" id="PS51253"/>
    </source>
</evidence>
<evidence type="ECO:0000256" key="1">
    <source>
        <dbReference type="ARBA" id="ARBA00023125"/>
    </source>
</evidence>